<evidence type="ECO:0000313" key="3">
    <source>
        <dbReference type="Proteomes" id="UP000829998"/>
    </source>
</evidence>
<proteinExistence type="predicted"/>
<dbReference type="Pfam" id="PF14254">
    <property type="entry name" value="DUF4348"/>
    <property type="match status" value="1"/>
</dbReference>
<dbReference type="EMBL" id="CP096829">
    <property type="protein sequence ID" value="UPZ14446.1"/>
    <property type="molecule type" value="Genomic_DNA"/>
</dbReference>
<evidence type="ECO:0000313" key="2">
    <source>
        <dbReference type="EMBL" id="UPZ14446.1"/>
    </source>
</evidence>
<sequence>MKKFFLLVLVLAMTVNTNVYARNTKTVPEDFNTFFSKFNTDSKFQISRVIFPLKYKANNEDFELTDYTMTKEKYKVLNLNRKADEKYLKRTMLIKKNKVTLEERGLDNGIYIDYVFELKDGKWFLKTFVDQST</sequence>
<dbReference type="InterPro" id="IPR025590">
    <property type="entry name" value="DUF4348"/>
</dbReference>
<dbReference type="Gene3D" id="3.10.450.410">
    <property type="match status" value="1"/>
</dbReference>
<accession>A0ABY4LRG5</accession>
<gene>
    <name evidence="2" type="ORF">M0M44_16960</name>
</gene>
<feature type="signal peptide" evidence="1">
    <location>
        <begin position="1"/>
        <end position="21"/>
    </location>
</feature>
<evidence type="ECO:0000256" key="1">
    <source>
        <dbReference type="SAM" id="SignalP"/>
    </source>
</evidence>
<name>A0ABY4LRG5_9FLAO</name>
<keyword evidence="3" id="KW-1185">Reference proteome</keyword>
<dbReference type="RefSeq" id="WP_248726745.1">
    <property type="nucleotide sequence ID" value="NZ_CP096829.1"/>
</dbReference>
<reference evidence="2 3" key="1">
    <citation type="submission" date="2022-04" db="EMBL/GenBank/DDBJ databases">
        <authorList>
            <person name="Ra J.-S."/>
            <person name="Kim S.-B."/>
        </authorList>
    </citation>
    <scope>NUCLEOTIDE SEQUENCE [LARGE SCALE GENOMIC DNA]</scope>
    <source>
        <strain evidence="2 3">MMS21-Er5</strain>
    </source>
</reference>
<feature type="chain" id="PRO_5046292348" evidence="1">
    <location>
        <begin position="22"/>
        <end position="133"/>
    </location>
</feature>
<protein>
    <submittedName>
        <fullName evidence="2">DUF4348 domain-containing protein</fullName>
    </submittedName>
</protein>
<organism evidence="2 3">
    <name type="scientific">Flavobacterium humidisoli</name>
    <dbReference type="NCBI Taxonomy" id="2937442"/>
    <lineage>
        <taxon>Bacteria</taxon>
        <taxon>Pseudomonadati</taxon>
        <taxon>Bacteroidota</taxon>
        <taxon>Flavobacteriia</taxon>
        <taxon>Flavobacteriales</taxon>
        <taxon>Flavobacteriaceae</taxon>
        <taxon>Flavobacterium</taxon>
    </lineage>
</organism>
<keyword evidence="1" id="KW-0732">Signal</keyword>
<dbReference type="Proteomes" id="UP000829998">
    <property type="component" value="Chromosome"/>
</dbReference>